<keyword evidence="2" id="KW-1185">Reference proteome</keyword>
<proteinExistence type="predicted"/>
<evidence type="ECO:0000313" key="2">
    <source>
        <dbReference type="Proteomes" id="UP001064048"/>
    </source>
</evidence>
<protein>
    <submittedName>
        <fullName evidence="1">Uncharacterized protein</fullName>
    </submittedName>
</protein>
<accession>A0ACC0KZJ4</accession>
<gene>
    <name evidence="1" type="ORF">MSG28_015112</name>
</gene>
<name>A0ACC0KZJ4_CHOFU</name>
<dbReference type="Proteomes" id="UP001064048">
    <property type="component" value="Chromosome 27"/>
</dbReference>
<comment type="caution">
    <text evidence="1">The sequence shown here is derived from an EMBL/GenBank/DDBJ whole genome shotgun (WGS) entry which is preliminary data.</text>
</comment>
<sequence>MAQLQARANPVRFRYLFLVAVVFGGSFLLLSISSGPELVLLGGGPPARPARPPLPQAADRFTIDTDGCTIPALHAFDESVKKFIEYPKHLKPCPHMNSSLLAHNDTHIWINLDNLHYYNLSKDYNISCCYKAFYRPASIADIFSRRVDDRVEYRDCIEFDDVIEVINEFVKITCYDIMERNIYDQFFLFAPKKPLFLYKEDSTEVVQNQSSYNVIVLGIDAVSRLNFYRTMPKTLSFLKKKGAIELLGYNKVGDNTFPNLTPMLLGVRDTDLKKICWPHTRNTFDNCPFIWEWYKEAGFYTALGEDSASLGTFNFEKYGFAGSPTTYYLHTFMREAETKAGNNKDFNSYLCMGNRYFYNVLLDYINSLTTTLRSSKLFGFFWEVTMSHDYLNYPMVMDDSYELLFKKLDASKYLDDTVFILLSDHGIRWGDIRYTKQGRLEERLPFVYILLPPSFQQNYSLAYDNLKTNTKHLTTPFDMFATLSDLVNLDFIKDEKIVARSNQPYAEDRSISLFLPIPRNRTCRTAGIDDHWCTCHKGRKLHTRSSEAEEAAQFMVSHMNKLLEVHGQCARLALAEVLQATEMEAGAPGAGEEGWRELLVVARAAPGGGVFEGTLRRAARAGRALPAAPWTLAGSVSRLNLYGDQSHCVHHYQLKLYCFCH</sequence>
<evidence type="ECO:0000313" key="1">
    <source>
        <dbReference type="EMBL" id="KAI8441524.1"/>
    </source>
</evidence>
<organism evidence="1 2">
    <name type="scientific">Choristoneura fumiferana</name>
    <name type="common">Spruce budworm moth</name>
    <name type="synonym">Archips fumiferana</name>
    <dbReference type="NCBI Taxonomy" id="7141"/>
    <lineage>
        <taxon>Eukaryota</taxon>
        <taxon>Metazoa</taxon>
        <taxon>Ecdysozoa</taxon>
        <taxon>Arthropoda</taxon>
        <taxon>Hexapoda</taxon>
        <taxon>Insecta</taxon>
        <taxon>Pterygota</taxon>
        <taxon>Neoptera</taxon>
        <taxon>Endopterygota</taxon>
        <taxon>Lepidoptera</taxon>
        <taxon>Glossata</taxon>
        <taxon>Ditrysia</taxon>
        <taxon>Tortricoidea</taxon>
        <taxon>Tortricidae</taxon>
        <taxon>Tortricinae</taxon>
        <taxon>Choristoneura</taxon>
    </lineage>
</organism>
<dbReference type="EMBL" id="CM046127">
    <property type="protein sequence ID" value="KAI8441524.1"/>
    <property type="molecule type" value="Genomic_DNA"/>
</dbReference>
<reference evidence="1 2" key="1">
    <citation type="journal article" date="2022" name="Genome Biol. Evol.">
        <title>The Spruce Budworm Genome: Reconstructing the Evolutionary History of Antifreeze Proteins.</title>
        <authorList>
            <person name="Beliveau C."/>
            <person name="Gagne P."/>
            <person name="Picq S."/>
            <person name="Vernygora O."/>
            <person name="Keeling C.I."/>
            <person name="Pinkney K."/>
            <person name="Doucet D."/>
            <person name="Wen F."/>
            <person name="Johnston J.S."/>
            <person name="Maaroufi H."/>
            <person name="Boyle B."/>
            <person name="Laroche J."/>
            <person name="Dewar K."/>
            <person name="Juretic N."/>
            <person name="Blackburn G."/>
            <person name="Nisole A."/>
            <person name="Brunet B."/>
            <person name="Brandao M."/>
            <person name="Lumley L."/>
            <person name="Duan J."/>
            <person name="Quan G."/>
            <person name="Lucarotti C.J."/>
            <person name="Roe A.D."/>
            <person name="Sperling F.A.H."/>
            <person name="Levesque R.C."/>
            <person name="Cusson M."/>
        </authorList>
    </citation>
    <scope>NUCLEOTIDE SEQUENCE [LARGE SCALE GENOMIC DNA]</scope>
    <source>
        <strain evidence="1">Glfc:IPQL:Cfum</strain>
    </source>
</reference>